<dbReference type="SUPFAM" id="SSF159888">
    <property type="entry name" value="YdhG-like"/>
    <property type="match status" value="1"/>
</dbReference>
<gene>
    <name evidence="2" type="ORF">IEZ25_09060</name>
</gene>
<evidence type="ECO:0000259" key="1">
    <source>
        <dbReference type="Pfam" id="PF08818"/>
    </source>
</evidence>
<reference evidence="2 3" key="1">
    <citation type="submission" date="2020-09" db="EMBL/GenBank/DDBJ databases">
        <title>novel species in genus Nocardioides.</title>
        <authorList>
            <person name="Zhang G."/>
        </authorList>
    </citation>
    <scope>NUCLEOTIDE SEQUENCE [LARGE SCALE GENOMIC DNA]</scope>
    <source>
        <strain evidence="2 3">19197</strain>
    </source>
</reference>
<keyword evidence="3" id="KW-1185">Reference proteome</keyword>
<organism evidence="2 3">
    <name type="scientific">Nocardioides hwasunensis</name>
    <dbReference type="NCBI Taxonomy" id="397258"/>
    <lineage>
        <taxon>Bacteria</taxon>
        <taxon>Bacillati</taxon>
        <taxon>Actinomycetota</taxon>
        <taxon>Actinomycetes</taxon>
        <taxon>Propionibacteriales</taxon>
        <taxon>Nocardioidaceae</taxon>
        <taxon>Nocardioides</taxon>
    </lineage>
</organism>
<dbReference type="EMBL" id="JACXYY010000003">
    <property type="protein sequence ID" value="MBD3914761.1"/>
    <property type="molecule type" value="Genomic_DNA"/>
</dbReference>
<evidence type="ECO:0000313" key="2">
    <source>
        <dbReference type="EMBL" id="MBD3914761.1"/>
    </source>
</evidence>
<accession>A0ABR8MHM3</accession>
<comment type="caution">
    <text evidence="2">The sequence shown here is derived from an EMBL/GenBank/DDBJ whole genome shotgun (WGS) entry which is preliminary data.</text>
</comment>
<evidence type="ECO:0000313" key="3">
    <source>
        <dbReference type="Proteomes" id="UP000649289"/>
    </source>
</evidence>
<proteinExistence type="predicted"/>
<sequence length="119" mass="13461">MSSPGEDAVEAYIAEFPPDVRARLEQVRRVIVDHLPGSHEVVRYGMPAVMVGDRYGLHFAGWKRHIALYPVPAFEDALESRVAPYRSGKDTVRFLHAQELPYDLVADVCDQLMQARRSP</sequence>
<feature type="domain" description="YdhG-like" evidence="1">
    <location>
        <begin position="21"/>
        <end position="111"/>
    </location>
</feature>
<dbReference type="Gene3D" id="3.90.1150.200">
    <property type="match status" value="1"/>
</dbReference>
<dbReference type="RefSeq" id="WP_191199065.1">
    <property type="nucleotide sequence ID" value="NZ_BAAAPA010000004.1"/>
</dbReference>
<protein>
    <submittedName>
        <fullName evidence="2">DUF1801 domain-containing protein</fullName>
    </submittedName>
</protein>
<name>A0ABR8MHM3_9ACTN</name>
<dbReference type="Pfam" id="PF08818">
    <property type="entry name" value="DUF1801"/>
    <property type="match status" value="1"/>
</dbReference>
<dbReference type="Proteomes" id="UP000649289">
    <property type="component" value="Unassembled WGS sequence"/>
</dbReference>
<dbReference type="InterPro" id="IPR014922">
    <property type="entry name" value="YdhG-like"/>
</dbReference>